<keyword evidence="5" id="KW-0560">Oxidoreductase</keyword>
<dbReference type="Proteomes" id="UP001303473">
    <property type="component" value="Unassembled WGS sequence"/>
</dbReference>
<evidence type="ECO:0000256" key="10">
    <source>
        <dbReference type="SAM" id="SignalP"/>
    </source>
</evidence>
<evidence type="ECO:0000313" key="12">
    <source>
        <dbReference type="Proteomes" id="UP001303473"/>
    </source>
</evidence>
<keyword evidence="3" id="KW-0812">Transmembrane</keyword>
<evidence type="ECO:0000256" key="7">
    <source>
        <dbReference type="ARBA" id="ARBA00023136"/>
    </source>
</evidence>
<organism evidence="11 12">
    <name type="scientific">Diplogelasinospora grovesii</name>
    <dbReference type="NCBI Taxonomy" id="303347"/>
    <lineage>
        <taxon>Eukaryota</taxon>
        <taxon>Fungi</taxon>
        <taxon>Dikarya</taxon>
        <taxon>Ascomycota</taxon>
        <taxon>Pezizomycotina</taxon>
        <taxon>Sordariomycetes</taxon>
        <taxon>Sordariomycetidae</taxon>
        <taxon>Sordariales</taxon>
        <taxon>Diplogelasinosporaceae</taxon>
        <taxon>Diplogelasinospora</taxon>
    </lineage>
</organism>
<comment type="similarity">
    <text evidence="9">Belongs to the ustYa family.</text>
</comment>
<dbReference type="AlphaFoldDB" id="A0AAN6N3L6"/>
<dbReference type="Pfam" id="PF11807">
    <property type="entry name" value="UstYa"/>
    <property type="match status" value="1"/>
</dbReference>
<sequence length="195" mass="21977">MINTVLLLVITVLLTILLLQHRRTGAEFQVGGDFTGAGPTIGTKIVKFESDMSFAPMEPREFFSNETLARWNTLMPVGTGWGSVNETFFTTSMTHQLHCVFMMGRIFNGLMLNVTDNLPSDWHFHFLHCIDYLRQAIMCSGDVAMEAHEPDETDDTGPLDGGWNAHHVCKDYGQVIKYLERQIKDGVRVVLPIDD</sequence>
<dbReference type="GO" id="GO:0016491">
    <property type="term" value="F:oxidoreductase activity"/>
    <property type="evidence" value="ECO:0007669"/>
    <property type="project" value="UniProtKB-KW"/>
</dbReference>
<dbReference type="GO" id="GO:0043386">
    <property type="term" value="P:mycotoxin biosynthetic process"/>
    <property type="evidence" value="ECO:0007669"/>
    <property type="project" value="InterPro"/>
</dbReference>
<evidence type="ECO:0000256" key="4">
    <source>
        <dbReference type="ARBA" id="ARBA00022989"/>
    </source>
</evidence>
<keyword evidence="4" id="KW-1133">Transmembrane helix</keyword>
<reference evidence="12" key="1">
    <citation type="journal article" date="2023" name="Mol. Phylogenet. Evol.">
        <title>Genome-scale phylogeny and comparative genomics of the fungal order Sordariales.</title>
        <authorList>
            <person name="Hensen N."/>
            <person name="Bonometti L."/>
            <person name="Westerberg I."/>
            <person name="Brannstrom I.O."/>
            <person name="Guillou S."/>
            <person name="Cros-Aarteil S."/>
            <person name="Calhoun S."/>
            <person name="Haridas S."/>
            <person name="Kuo A."/>
            <person name="Mondo S."/>
            <person name="Pangilinan J."/>
            <person name="Riley R."/>
            <person name="LaButti K."/>
            <person name="Andreopoulos B."/>
            <person name="Lipzen A."/>
            <person name="Chen C."/>
            <person name="Yan M."/>
            <person name="Daum C."/>
            <person name="Ng V."/>
            <person name="Clum A."/>
            <person name="Steindorff A."/>
            <person name="Ohm R.A."/>
            <person name="Martin F."/>
            <person name="Silar P."/>
            <person name="Natvig D.O."/>
            <person name="Lalanne C."/>
            <person name="Gautier V."/>
            <person name="Ament-Velasquez S.L."/>
            <person name="Kruys A."/>
            <person name="Hutchinson M.I."/>
            <person name="Powell A.J."/>
            <person name="Barry K."/>
            <person name="Miller A.N."/>
            <person name="Grigoriev I.V."/>
            <person name="Debuchy R."/>
            <person name="Gladieux P."/>
            <person name="Hiltunen Thoren M."/>
            <person name="Johannesson H."/>
        </authorList>
    </citation>
    <scope>NUCLEOTIDE SEQUENCE [LARGE SCALE GENOMIC DNA]</scope>
    <source>
        <strain evidence="12">CBS 340.73</strain>
    </source>
</reference>
<keyword evidence="6" id="KW-0843">Virulence</keyword>
<evidence type="ECO:0000256" key="3">
    <source>
        <dbReference type="ARBA" id="ARBA00022692"/>
    </source>
</evidence>
<feature type="signal peptide" evidence="10">
    <location>
        <begin position="1"/>
        <end position="26"/>
    </location>
</feature>
<evidence type="ECO:0000256" key="9">
    <source>
        <dbReference type="ARBA" id="ARBA00035112"/>
    </source>
</evidence>
<keyword evidence="7" id="KW-0472">Membrane</keyword>
<evidence type="ECO:0000256" key="6">
    <source>
        <dbReference type="ARBA" id="ARBA00023026"/>
    </source>
</evidence>
<proteinExistence type="inferred from homology"/>
<comment type="subcellular location">
    <subcellularLocation>
        <location evidence="1">Membrane</location>
        <topology evidence="1">Single-pass membrane protein</topology>
    </subcellularLocation>
</comment>
<dbReference type="PANTHER" id="PTHR33365:SF11">
    <property type="entry name" value="TAT PATHWAY SIGNAL SEQUENCE"/>
    <property type="match status" value="1"/>
</dbReference>
<dbReference type="PANTHER" id="PTHR33365">
    <property type="entry name" value="YALI0B05434P"/>
    <property type="match status" value="1"/>
</dbReference>
<evidence type="ECO:0000256" key="8">
    <source>
        <dbReference type="ARBA" id="ARBA00023180"/>
    </source>
</evidence>
<evidence type="ECO:0000256" key="2">
    <source>
        <dbReference type="ARBA" id="ARBA00004685"/>
    </source>
</evidence>
<evidence type="ECO:0008006" key="13">
    <source>
        <dbReference type="Google" id="ProtNLM"/>
    </source>
</evidence>
<comment type="caution">
    <text evidence="11">The sequence shown here is derived from an EMBL/GenBank/DDBJ whole genome shotgun (WGS) entry which is preliminary data.</text>
</comment>
<keyword evidence="12" id="KW-1185">Reference proteome</keyword>
<evidence type="ECO:0000256" key="5">
    <source>
        <dbReference type="ARBA" id="ARBA00023002"/>
    </source>
</evidence>
<keyword evidence="10" id="KW-0732">Signal</keyword>
<accession>A0AAN6N3L6</accession>
<evidence type="ECO:0000313" key="11">
    <source>
        <dbReference type="EMBL" id="KAK3938560.1"/>
    </source>
</evidence>
<gene>
    <name evidence="11" type="ORF">QBC46DRAFT_389930</name>
</gene>
<name>A0AAN6N3L6_9PEZI</name>
<feature type="chain" id="PRO_5042816891" description="Oxidase ustYa" evidence="10">
    <location>
        <begin position="27"/>
        <end position="195"/>
    </location>
</feature>
<comment type="pathway">
    <text evidence="2">Mycotoxin biosynthesis.</text>
</comment>
<evidence type="ECO:0000256" key="1">
    <source>
        <dbReference type="ARBA" id="ARBA00004167"/>
    </source>
</evidence>
<keyword evidence="8" id="KW-0325">Glycoprotein</keyword>
<dbReference type="GO" id="GO:0016020">
    <property type="term" value="C:membrane"/>
    <property type="evidence" value="ECO:0007669"/>
    <property type="project" value="UniProtKB-SubCell"/>
</dbReference>
<dbReference type="InterPro" id="IPR021765">
    <property type="entry name" value="UstYa-like"/>
</dbReference>
<protein>
    <recommendedName>
        <fullName evidence="13">Oxidase ustYa</fullName>
    </recommendedName>
</protein>
<dbReference type="EMBL" id="MU853827">
    <property type="protein sequence ID" value="KAK3938560.1"/>
    <property type="molecule type" value="Genomic_DNA"/>
</dbReference>